<accession>A0AA40X3P3</accession>
<reference evidence="2" key="3">
    <citation type="submission" date="2020-11" db="EMBL/GenBank/DDBJ databases">
        <authorList>
            <person name="Lee S.D."/>
        </authorList>
    </citation>
    <scope>NUCLEOTIDE SEQUENCE</scope>
    <source>
        <strain evidence="2">SAP-2</strain>
    </source>
</reference>
<evidence type="ECO:0000313" key="5">
    <source>
        <dbReference type="Proteomes" id="UP000705283"/>
    </source>
</evidence>
<evidence type="ECO:0000313" key="2">
    <source>
        <dbReference type="EMBL" id="MBF6638121.1"/>
    </source>
</evidence>
<dbReference type="Pfam" id="PF10767">
    <property type="entry name" value="YbjO_DH-like"/>
    <property type="match status" value="1"/>
</dbReference>
<dbReference type="Proteomes" id="UP000705283">
    <property type="component" value="Unassembled WGS sequence"/>
</dbReference>
<proteinExistence type="predicted"/>
<keyword evidence="1" id="KW-0472">Membrane</keyword>
<feature type="transmembrane region" description="Helical" evidence="1">
    <location>
        <begin position="48"/>
        <end position="69"/>
    </location>
</feature>
<reference evidence="3 4" key="2">
    <citation type="journal article" date="2017" name="Int. J. Syst. Evol. Microbiol.">
        <title>Rouxiella badensis sp. nov. and Rouxiella silvae sp. nov. isolated from peat bog soil in Germany and emendation of the genus description.</title>
        <authorList>
            <person name="Le Fleche-Mateos A."/>
            <person name="Kugler J.H."/>
            <person name="Hansen S.H."/>
            <person name="Syldatk C."/>
            <person name="Hausmann R."/>
            <person name="Lomprez F."/>
            <person name="Vandenbogaert M."/>
            <person name="Manuguerra J.C."/>
            <person name="Grimont P.A."/>
        </authorList>
    </citation>
    <scope>NUCLEOTIDE SEQUENCE [LARGE SCALE GENOMIC DNA]</scope>
    <source>
        <strain evidence="3 4">213</strain>
    </source>
</reference>
<reference evidence="3" key="1">
    <citation type="submission" date="2016-12" db="EMBL/GenBank/DDBJ databases">
        <authorList>
            <person name="Le Fleche-Mateos A."/>
        </authorList>
    </citation>
    <scope>NUCLEOTIDE SEQUENCE</scope>
    <source>
        <strain evidence="3">213</strain>
    </source>
</reference>
<dbReference type="AlphaFoldDB" id="A0AA40X3P3"/>
<keyword evidence="1" id="KW-1133">Transmembrane helix</keyword>
<dbReference type="EMBL" id="JADMKS010000006">
    <property type="protein sequence ID" value="MBF6638121.1"/>
    <property type="molecule type" value="Genomic_DNA"/>
</dbReference>
<keyword evidence="4" id="KW-1185">Reference proteome</keyword>
<organism evidence="2 5">
    <name type="scientific">Rouxiella silvae</name>
    <dbReference type="NCBI Taxonomy" id="1646373"/>
    <lineage>
        <taxon>Bacteria</taxon>
        <taxon>Pseudomonadati</taxon>
        <taxon>Pseudomonadota</taxon>
        <taxon>Gammaproteobacteria</taxon>
        <taxon>Enterobacterales</taxon>
        <taxon>Yersiniaceae</taxon>
        <taxon>Rouxiella</taxon>
    </lineage>
</organism>
<comment type="caution">
    <text evidence="2">The sequence shown here is derived from an EMBL/GenBank/DDBJ whole genome shotgun (WGS) entry which is preliminary data.</text>
</comment>
<evidence type="ECO:0000313" key="4">
    <source>
        <dbReference type="Proteomes" id="UP000192722"/>
    </source>
</evidence>
<dbReference type="Proteomes" id="UP000192722">
    <property type="component" value="Unassembled WGS sequence"/>
</dbReference>
<sequence length="148" mass="16816">MKLAFIPVPVMAGATAIIATRLLEFVLLFDAYGYVGVQELLSVGSESWFNSIIMLAGLLIVLLECQCAYAMMRGRGWSRRVFLACQLLSVVYLFCASEEWIGPMLFRLDYNTTPQLIAELVQRKVPDLAVLLLIYLPLSSRRFFRRDK</sequence>
<keyword evidence="1" id="KW-0812">Transmembrane</keyword>
<dbReference type="RefSeq" id="WP_055780060.1">
    <property type="nucleotide sequence ID" value="NZ_CBCSCF010000001.1"/>
</dbReference>
<evidence type="ECO:0000256" key="1">
    <source>
        <dbReference type="SAM" id="Phobius"/>
    </source>
</evidence>
<protein>
    <submittedName>
        <fullName evidence="2">DUF2593 family protein</fullName>
    </submittedName>
</protein>
<dbReference type="EMBL" id="MRWD01000036">
    <property type="protein sequence ID" value="ORJ20428.1"/>
    <property type="molecule type" value="Genomic_DNA"/>
</dbReference>
<name>A0AA40X3P3_9GAMM</name>
<dbReference type="InterPro" id="IPR019703">
    <property type="entry name" value="YbjO_DH-like"/>
</dbReference>
<gene>
    <name evidence="3" type="ORF">BS639_15230</name>
    <name evidence="2" type="ORF">ITX54_15765</name>
</gene>
<reference evidence="2" key="4">
    <citation type="submission" date="2022-09" db="EMBL/GenBank/DDBJ databases">
        <title>Rouxiella aceris sp. nov., isolated from tree sap and emended description of the genus Rhouxiella.</title>
        <authorList>
            <person name="Kim I.S."/>
        </authorList>
    </citation>
    <scope>NUCLEOTIDE SEQUENCE</scope>
    <source>
        <strain evidence="2">SAP-2</strain>
    </source>
</reference>
<evidence type="ECO:0000313" key="3">
    <source>
        <dbReference type="EMBL" id="ORJ20428.1"/>
    </source>
</evidence>